<dbReference type="InterPro" id="IPR036291">
    <property type="entry name" value="NAD(P)-bd_dom_sf"/>
</dbReference>
<evidence type="ECO:0000259" key="7">
    <source>
        <dbReference type="Pfam" id="PF14824"/>
    </source>
</evidence>
<dbReference type="EC" id="1.3.1.76" evidence="2"/>
<accession>A0A6G7PZ21</accession>
<dbReference type="InterPro" id="IPR006367">
    <property type="entry name" value="Sirohaem_synthase_N"/>
</dbReference>
<dbReference type="GO" id="GO:0043115">
    <property type="term" value="F:precorrin-2 dehydrogenase activity"/>
    <property type="evidence" value="ECO:0007669"/>
    <property type="project" value="UniProtKB-EC"/>
</dbReference>
<dbReference type="Gene3D" id="1.10.8.610">
    <property type="entry name" value="SirC, precorrin-2 dehydrogenase, C-terminal helical domain-like"/>
    <property type="match status" value="1"/>
</dbReference>
<gene>
    <name evidence="8" type="ORF">G4V39_02820</name>
</gene>
<proteinExistence type="predicted"/>
<dbReference type="PANTHER" id="PTHR35330:SF1">
    <property type="entry name" value="SIROHEME BIOSYNTHESIS PROTEIN MET8"/>
    <property type="match status" value="1"/>
</dbReference>
<evidence type="ECO:0000256" key="5">
    <source>
        <dbReference type="ARBA" id="ARBA00023244"/>
    </source>
</evidence>
<feature type="domain" description="Siroheme synthase central" evidence="7">
    <location>
        <begin position="120"/>
        <end position="145"/>
    </location>
</feature>
<dbReference type="Gene3D" id="3.40.50.720">
    <property type="entry name" value="NAD(P)-binding Rossmann-like Domain"/>
    <property type="match status" value="1"/>
</dbReference>
<evidence type="ECO:0000256" key="1">
    <source>
        <dbReference type="ARBA" id="ARBA00005010"/>
    </source>
</evidence>
<dbReference type="InterPro" id="IPR028161">
    <property type="entry name" value="Met8-like"/>
</dbReference>
<evidence type="ECO:0000256" key="3">
    <source>
        <dbReference type="ARBA" id="ARBA00023002"/>
    </source>
</evidence>
<keyword evidence="3" id="KW-0560">Oxidoreductase</keyword>
<dbReference type="Pfam" id="PF14824">
    <property type="entry name" value="Sirohm_synth_M"/>
    <property type="match status" value="1"/>
</dbReference>
<protein>
    <recommendedName>
        <fullName evidence="2">precorrin-2 dehydrogenase</fullName>
        <ecNumber evidence="2">1.3.1.76</ecNumber>
    </recommendedName>
</protein>
<evidence type="ECO:0000256" key="6">
    <source>
        <dbReference type="ARBA" id="ARBA00047561"/>
    </source>
</evidence>
<dbReference type="SUPFAM" id="SSF75615">
    <property type="entry name" value="Siroheme synthase middle domains-like"/>
    <property type="match status" value="1"/>
</dbReference>
<dbReference type="SUPFAM" id="SSF51735">
    <property type="entry name" value="NAD(P)-binding Rossmann-fold domains"/>
    <property type="match status" value="1"/>
</dbReference>
<keyword evidence="9" id="KW-1185">Reference proteome</keyword>
<dbReference type="AlphaFoldDB" id="A0A6G7PZ21"/>
<evidence type="ECO:0000256" key="4">
    <source>
        <dbReference type="ARBA" id="ARBA00023027"/>
    </source>
</evidence>
<evidence type="ECO:0000313" key="9">
    <source>
        <dbReference type="Proteomes" id="UP000502179"/>
    </source>
</evidence>
<comment type="catalytic activity">
    <reaction evidence="6">
        <text>precorrin-2 + NAD(+) = sirohydrochlorin + NADH + 2 H(+)</text>
        <dbReference type="Rhea" id="RHEA:15613"/>
        <dbReference type="ChEBI" id="CHEBI:15378"/>
        <dbReference type="ChEBI" id="CHEBI:57540"/>
        <dbReference type="ChEBI" id="CHEBI:57945"/>
        <dbReference type="ChEBI" id="CHEBI:58351"/>
        <dbReference type="ChEBI" id="CHEBI:58827"/>
        <dbReference type="EC" id="1.3.1.76"/>
    </reaction>
</comment>
<dbReference type="Pfam" id="PF13241">
    <property type="entry name" value="NAD_binding_7"/>
    <property type="match status" value="1"/>
</dbReference>
<dbReference type="NCBIfam" id="TIGR01470">
    <property type="entry name" value="cysG_Nterm"/>
    <property type="match status" value="1"/>
</dbReference>
<comment type="pathway">
    <text evidence="1">Porphyrin-containing compound metabolism; siroheme biosynthesis; sirohydrochlorin from precorrin-2: step 1/1.</text>
</comment>
<organism evidence="8 9">
    <name type="scientific">Thermosulfuriphilus ammonigenes</name>
    <dbReference type="NCBI Taxonomy" id="1936021"/>
    <lineage>
        <taxon>Bacteria</taxon>
        <taxon>Pseudomonadati</taxon>
        <taxon>Thermodesulfobacteriota</taxon>
        <taxon>Thermodesulfobacteria</taxon>
        <taxon>Thermodesulfobacteriales</taxon>
        <taxon>Thermodesulfobacteriaceae</taxon>
        <taxon>Thermosulfuriphilus</taxon>
    </lineage>
</organism>
<dbReference type="Proteomes" id="UP000502179">
    <property type="component" value="Chromosome"/>
</dbReference>
<evidence type="ECO:0000313" key="8">
    <source>
        <dbReference type="EMBL" id="QIJ72827.1"/>
    </source>
</evidence>
<dbReference type="KEGG" id="tav:G4V39_02820"/>
<reference evidence="8 9" key="1">
    <citation type="submission" date="2020-02" db="EMBL/GenBank/DDBJ databases">
        <title>Genome analysis of Thermosulfuriphilus ammonigenes ST65T, an anaerobic thermophilic chemolithoautotrophic bacterium isolated from a deep-sea hydrothermal vent.</title>
        <authorList>
            <person name="Slobodkina G."/>
            <person name="Allioux M."/>
            <person name="Merkel A."/>
            <person name="Alain K."/>
            <person name="Jebbar M."/>
            <person name="Slobodkin A."/>
        </authorList>
    </citation>
    <scope>NUCLEOTIDE SEQUENCE [LARGE SCALE GENOMIC DNA]</scope>
    <source>
        <strain evidence="8 9">ST65</strain>
    </source>
</reference>
<evidence type="ECO:0000256" key="2">
    <source>
        <dbReference type="ARBA" id="ARBA00012400"/>
    </source>
</evidence>
<keyword evidence="4" id="KW-0520">NAD</keyword>
<dbReference type="GO" id="GO:0019354">
    <property type="term" value="P:siroheme biosynthetic process"/>
    <property type="evidence" value="ECO:0007669"/>
    <property type="project" value="UniProtKB-UniPathway"/>
</dbReference>
<name>A0A6G7PZ21_9BACT</name>
<dbReference type="EMBL" id="CP048877">
    <property type="protein sequence ID" value="QIJ72827.1"/>
    <property type="molecule type" value="Genomic_DNA"/>
</dbReference>
<dbReference type="UniPathway" id="UPA00262">
    <property type="reaction ID" value="UER00222"/>
</dbReference>
<sequence length="212" mass="23429">MKYYPLFLKLAGKKCLVVGGGQVAARKIASLLEAEAQVRVVSPQVCEEIRLAAQEGRLELEMRGYRPGDLRGMRLVIAATDDPAVQEAVFSEAEALGIPCNVVDKPEYCSFIVPSVVKSGDLTIAISTSGASPALARRLREELEGSFGPEWGRFLELMRRWRREILSRGLPASEREAIFKKLAYSPIPQWLAEGREDKVAEFIAPLGLSLRE</sequence>
<dbReference type="InterPro" id="IPR028281">
    <property type="entry name" value="Sirohaem_synthase_central"/>
</dbReference>
<dbReference type="InterPro" id="IPR042518">
    <property type="entry name" value="SirC_C"/>
</dbReference>
<dbReference type="GO" id="GO:0004325">
    <property type="term" value="F:ferrochelatase activity"/>
    <property type="evidence" value="ECO:0007669"/>
    <property type="project" value="InterPro"/>
</dbReference>
<keyword evidence="5" id="KW-0627">Porphyrin biosynthesis</keyword>
<dbReference type="PANTHER" id="PTHR35330">
    <property type="entry name" value="SIROHEME BIOSYNTHESIS PROTEIN MET8"/>
    <property type="match status" value="1"/>
</dbReference>